<feature type="transmembrane region" description="Helical" evidence="11">
    <location>
        <begin position="116"/>
        <end position="141"/>
    </location>
</feature>
<dbReference type="PANTHER" id="PTHR42837">
    <property type="entry name" value="REGULATOR OF SIGMA-E PROTEASE RSEP"/>
    <property type="match status" value="1"/>
</dbReference>
<dbReference type="RefSeq" id="WP_111200171.1">
    <property type="nucleotide sequence ID" value="NZ_QKVK01000013.1"/>
</dbReference>
<evidence type="ECO:0000256" key="4">
    <source>
        <dbReference type="ARBA" id="ARBA00022670"/>
    </source>
</evidence>
<evidence type="ECO:0000256" key="3">
    <source>
        <dbReference type="ARBA" id="ARBA00007931"/>
    </source>
</evidence>
<dbReference type="PROSITE" id="PS50106">
    <property type="entry name" value="PDZ"/>
    <property type="match status" value="1"/>
</dbReference>
<feature type="domain" description="PDZ" evidence="12">
    <location>
        <begin position="150"/>
        <end position="182"/>
    </location>
</feature>
<dbReference type="EMBL" id="QKVK01000013">
    <property type="protein sequence ID" value="PZF75238.1"/>
    <property type="molecule type" value="Genomic_DNA"/>
</dbReference>
<dbReference type="InterPro" id="IPR036034">
    <property type="entry name" value="PDZ_sf"/>
</dbReference>
<comment type="caution">
    <text evidence="13">The sequence shown here is derived from an EMBL/GenBank/DDBJ whole genome shotgun (WGS) entry which is preliminary data.</text>
</comment>
<keyword evidence="11" id="KW-0479">Metal-binding</keyword>
<evidence type="ECO:0000256" key="2">
    <source>
        <dbReference type="ARBA" id="ARBA00004141"/>
    </source>
</evidence>
<evidence type="ECO:0000313" key="14">
    <source>
        <dbReference type="Proteomes" id="UP000248795"/>
    </source>
</evidence>
<accession>A0A2W2B563</accession>
<keyword evidence="6 11" id="KW-0378">Hydrolase</keyword>
<dbReference type="EC" id="3.4.24.-" evidence="11"/>
<evidence type="ECO:0000256" key="10">
    <source>
        <dbReference type="ARBA" id="ARBA00023136"/>
    </source>
</evidence>
<evidence type="ECO:0000256" key="5">
    <source>
        <dbReference type="ARBA" id="ARBA00022692"/>
    </source>
</evidence>
<dbReference type="CDD" id="cd06163">
    <property type="entry name" value="S2P-M50_PDZ_RseP-like"/>
    <property type="match status" value="1"/>
</dbReference>
<comment type="cofactor">
    <cofactor evidence="1 11">
        <name>Zn(2+)</name>
        <dbReference type="ChEBI" id="CHEBI:29105"/>
    </cofactor>
</comment>
<dbReference type="SMART" id="SM00228">
    <property type="entry name" value="PDZ"/>
    <property type="match status" value="1"/>
</dbReference>
<evidence type="ECO:0000256" key="9">
    <source>
        <dbReference type="ARBA" id="ARBA00023049"/>
    </source>
</evidence>
<keyword evidence="10 11" id="KW-0472">Membrane</keyword>
<keyword evidence="7 11" id="KW-0862">Zinc</keyword>
<dbReference type="Pfam" id="PF02163">
    <property type="entry name" value="Peptidase_M50"/>
    <property type="match status" value="1"/>
</dbReference>
<dbReference type="AlphaFoldDB" id="A0A2W2B563"/>
<evidence type="ECO:0000256" key="7">
    <source>
        <dbReference type="ARBA" id="ARBA00022833"/>
    </source>
</evidence>
<dbReference type="InterPro" id="IPR041489">
    <property type="entry name" value="PDZ_6"/>
</dbReference>
<proteinExistence type="inferred from homology"/>
<organism evidence="13 14">
    <name type="scientific">Aestuariivirga litoralis</name>
    <dbReference type="NCBI Taxonomy" id="2650924"/>
    <lineage>
        <taxon>Bacteria</taxon>
        <taxon>Pseudomonadati</taxon>
        <taxon>Pseudomonadota</taxon>
        <taxon>Alphaproteobacteria</taxon>
        <taxon>Hyphomicrobiales</taxon>
        <taxon>Aestuariivirgaceae</taxon>
        <taxon>Aestuariivirga</taxon>
    </lineage>
</organism>
<comment type="similarity">
    <text evidence="3 11">Belongs to the peptidase M50B family.</text>
</comment>
<feature type="transmembrane region" description="Helical" evidence="11">
    <location>
        <begin position="351"/>
        <end position="369"/>
    </location>
</feature>
<reference evidence="14" key="1">
    <citation type="submission" date="2018-06" db="EMBL/GenBank/DDBJ databases">
        <title>Aestuariibacter litoralis strain KCTC 52945T.</title>
        <authorList>
            <person name="Li X."/>
            <person name="Salam N."/>
            <person name="Li J.-L."/>
            <person name="Chen Y.-M."/>
            <person name="Yang Z.-W."/>
            <person name="Zhang L.-Y."/>
            <person name="Han M.-X."/>
            <person name="Xiao M."/>
            <person name="Li W.-J."/>
        </authorList>
    </citation>
    <scope>NUCLEOTIDE SEQUENCE [LARGE SCALE GENOMIC DNA]</scope>
    <source>
        <strain evidence="14">KCTC 52945</strain>
    </source>
</reference>
<evidence type="ECO:0000256" key="8">
    <source>
        <dbReference type="ARBA" id="ARBA00022989"/>
    </source>
</evidence>
<evidence type="ECO:0000256" key="11">
    <source>
        <dbReference type="RuleBase" id="RU362031"/>
    </source>
</evidence>
<evidence type="ECO:0000313" key="13">
    <source>
        <dbReference type="EMBL" id="PZF75238.1"/>
    </source>
</evidence>
<dbReference type="CDD" id="cd23081">
    <property type="entry name" value="cpPDZ_EcRseP-like"/>
    <property type="match status" value="1"/>
</dbReference>
<sequence>MNLTDVLHLPLSTGVFYALPFLLALTVIVFIHELGHFLVARWCGVDVEAFSIGFGREIFGWNDRKGTRWKVAWIPLGGYVRFRGDANAASLPDAETMERAKADPGNFHGKPVWQRAAVVAAGPIANFILAIAIFTLAFMLVGRPVVEPRVDEVLPGSAAEQAGIRKGDVIVSIDGAAIDDFTELQQAVMTRAGEPLAVALDRNGERINLKVVPALSEEPDNFGGKFRKGLLGVKRDPMGPIRYERLGPVDAFETGVERTWFIVHSTFKYLGKLFTGRESADQLGGPISMAKAAGDAASVGFSQYVAVIAFLSVSIGLLNLFPIPMLDGGHLVYYAVEAVRGRPLGEAAQEWGFRIGFSLVIMLMLVGTWNDLVRVATVMFGG</sequence>
<dbReference type="GO" id="GO:0046872">
    <property type="term" value="F:metal ion binding"/>
    <property type="evidence" value="ECO:0007669"/>
    <property type="project" value="UniProtKB-KW"/>
</dbReference>
<keyword evidence="9 11" id="KW-0482">Metalloprotease</keyword>
<protein>
    <recommendedName>
        <fullName evidence="11">Zinc metalloprotease</fullName>
        <ecNumber evidence="11">3.4.24.-</ecNumber>
    </recommendedName>
</protein>
<dbReference type="GO" id="GO:0004222">
    <property type="term" value="F:metalloendopeptidase activity"/>
    <property type="evidence" value="ECO:0007669"/>
    <property type="project" value="InterPro"/>
</dbReference>
<dbReference type="PANTHER" id="PTHR42837:SF2">
    <property type="entry name" value="MEMBRANE METALLOPROTEASE ARASP2, CHLOROPLASTIC-RELATED"/>
    <property type="match status" value="1"/>
</dbReference>
<comment type="subcellular location">
    <subcellularLocation>
        <location evidence="2">Membrane</location>
        <topology evidence="2">Multi-pass membrane protein</topology>
    </subcellularLocation>
</comment>
<dbReference type="Pfam" id="PF17820">
    <property type="entry name" value="PDZ_6"/>
    <property type="match status" value="1"/>
</dbReference>
<keyword evidence="14" id="KW-1185">Reference proteome</keyword>
<dbReference type="Gene3D" id="2.30.42.10">
    <property type="match status" value="1"/>
</dbReference>
<dbReference type="InterPro" id="IPR008915">
    <property type="entry name" value="Peptidase_M50"/>
</dbReference>
<evidence type="ECO:0000256" key="1">
    <source>
        <dbReference type="ARBA" id="ARBA00001947"/>
    </source>
</evidence>
<keyword evidence="5 11" id="KW-0812">Transmembrane</keyword>
<evidence type="ECO:0000259" key="12">
    <source>
        <dbReference type="PROSITE" id="PS50106"/>
    </source>
</evidence>
<keyword evidence="4 13" id="KW-0645">Protease</keyword>
<name>A0A2W2B563_9HYPH</name>
<dbReference type="SUPFAM" id="SSF50156">
    <property type="entry name" value="PDZ domain-like"/>
    <property type="match status" value="1"/>
</dbReference>
<dbReference type="GO" id="GO:0016020">
    <property type="term" value="C:membrane"/>
    <property type="evidence" value="ECO:0007669"/>
    <property type="project" value="UniProtKB-SubCell"/>
</dbReference>
<keyword evidence="8 11" id="KW-1133">Transmembrane helix</keyword>
<dbReference type="GO" id="GO:0006508">
    <property type="term" value="P:proteolysis"/>
    <property type="evidence" value="ECO:0007669"/>
    <property type="project" value="UniProtKB-KW"/>
</dbReference>
<dbReference type="Proteomes" id="UP000248795">
    <property type="component" value="Unassembled WGS sequence"/>
</dbReference>
<dbReference type="InterPro" id="IPR001478">
    <property type="entry name" value="PDZ"/>
</dbReference>
<gene>
    <name evidence="13" type="primary">rseP</name>
    <name evidence="13" type="ORF">DK847_19230</name>
</gene>
<feature type="transmembrane region" description="Helical" evidence="11">
    <location>
        <begin position="301"/>
        <end position="321"/>
    </location>
</feature>
<evidence type="ECO:0000256" key="6">
    <source>
        <dbReference type="ARBA" id="ARBA00022801"/>
    </source>
</evidence>
<feature type="transmembrane region" description="Helical" evidence="11">
    <location>
        <begin position="6"/>
        <end position="31"/>
    </location>
</feature>
<dbReference type="InterPro" id="IPR004387">
    <property type="entry name" value="Pept_M50_Zn"/>
</dbReference>
<dbReference type="NCBIfam" id="TIGR00054">
    <property type="entry name" value="RIP metalloprotease RseP"/>
    <property type="match status" value="1"/>
</dbReference>